<dbReference type="RefSeq" id="WP_126726181.1">
    <property type="nucleotide sequence ID" value="NZ_RYZH01000027.1"/>
</dbReference>
<comment type="caution">
    <text evidence="8">The sequence shown here is derived from an EMBL/GenBank/DDBJ whole genome shotgun (WGS) entry which is preliminary data.</text>
</comment>
<keyword evidence="5" id="KW-0949">S-adenosyl-L-methionine</keyword>
<protein>
    <recommendedName>
        <fullName evidence="2">site-specific DNA-methyltransferase (adenine-specific)</fullName>
        <ecNumber evidence="2">2.1.1.72</ecNumber>
    </recommendedName>
</protein>
<organism evidence="8 9">
    <name type="scientific">Tautonia sociabilis</name>
    <dbReference type="NCBI Taxonomy" id="2080755"/>
    <lineage>
        <taxon>Bacteria</taxon>
        <taxon>Pseudomonadati</taxon>
        <taxon>Planctomycetota</taxon>
        <taxon>Planctomycetia</taxon>
        <taxon>Isosphaerales</taxon>
        <taxon>Isosphaeraceae</taxon>
        <taxon>Tautonia</taxon>
    </lineage>
</organism>
<gene>
    <name evidence="8" type="ORF">TsocGM_14455</name>
</gene>
<dbReference type="Gene3D" id="3.40.50.150">
    <property type="entry name" value="Vaccinia Virus protein VP39"/>
    <property type="match status" value="1"/>
</dbReference>
<dbReference type="AlphaFoldDB" id="A0A432MIG2"/>
<dbReference type="CDD" id="cd02440">
    <property type="entry name" value="AdoMet_MTases"/>
    <property type="match status" value="1"/>
</dbReference>
<dbReference type="EMBL" id="RYZH01000027">
    <property type="protein sequence ID" value="RUL86995.1"/>
    <property type="molecule type" value="Genomic_DNA"/>
</dbReference>
<dbReference type="InterPro" id="IPR002052">
    <property type="entry name" value="DNA_methylase_N6_adenine_CS"/>
</dbReference>
<sequence>MTEHNEQFESQLEELGFYRNGEPSKGMLRAGELKNARRAGVPANQIDRSFKYEAVLGGDKLGVTEIFELDGSPCIYFKSVGAEPTTEQLQNWHRAAWNHGLARMLWISTPSRIRIFNAFATPRDGGAGVDDPEVELFSDVAGNLERLRELRLTRDALSSGEFWSGPLGRRIDRSTRIDEQLVADLTVAATKLKQRDMQGLSAHRLLLRTIFIAYLESKKILPPDLFHGLGVTCFEEVLGDAEATQTFFARMRETFNGDLFPPPPKREESLGSEGLLTEAQLEIPRCILARTDLTTFQQSLNFWRYDFDVIPIELISSIYEQFIHAADPERATRAGTHYTPVNLVDLVLSQVFDDGLFKGDSLGPDAKILDLSCGSGVFLVEALRRLVARRIASGEEHTRELVRETLYGQVFGVDIEETAVEIAAFSLCLTAFELDPDPNSSRPLRFERELKGQNLFVGDAFKSGGAFEQAPPFRDKDFSVIVGNPPWTRHKGPRSGRPGAAPAHVEYCETRVPKVTLPFRNPPDQAFIYRAADFSRPNARFGFILEGKRFFSHHPQSIQAKRELFQAFAPRIFFNLSALHREKLFPSAEQPAVAVVFENSPAKQEDSFLYVTVERDLTYREHGVLRVGPENIHRISVRLAAANQYTLKVAAWGTARDMALVERVAETHPSLVNYLRGFGLEMFQGYIPGDKSRPVPVELHGLPCLAKTKLIPFHLDASPLPEFRERRLQWPRDPHIYRGPLLLTACGLRGNRLVAAVCNDDVVYSLSYCGIPMGRTDPKLASYLNAVLNSSFAAYFVFLTATKWGIEKYEVLPNDFLRIPVPDMATADAVAVTRVLRVESALRKSGKIQPTATGMAELDDAVFTLYQLEGWERVLVEDMVGLTIDHQRNHGKSKALVAPDTPECVRYAESLIDVIQPLLVTNRRQAVSAEVYDVDGPLRIAKFQFVREQNAKPSLRVVEKQTLSPLLDRIAESLDEEMAASLYTRRHLRLYADDTFYIVKPAQRRFWSRSAAMADADSVLKDLMGSARE</sequence>
<feature type="domain" description="Type II methyltransferase M.TaqI-like" evidence="7">
    <location>
        <begin position="409"/>
        <end position="553"/>
    </location>
</feature>
<dbReference type="PROSITE" id="PS00092">
    <property type="entry name" value="N6_MTASE"/>
    <property type="match status" value="1"/>
</dbReference>
<evidence type="ECO:0000256" key="1">
    <source>
        <dbReference type="ARBA" id="ARBA00006594"/>
    </source>
</evidence>
<dbReference type="PANTHER" id="PTHR33841">
    <property type="entry name" value="DNA METHYLTRANSFERASE YEEA-RELATED"/>
    <property type="match status" value="1"/>
</dbReference>
<comment type="catalytic activity">
    <reaction evidence="6">
        <text>a 2'-deoxyadenosine in DNA + S-adenosyl-L-methionine = an N(6)-methyl-2'-deoxyadenosine in DNA + S-adenosyl-L-homocysteine + H(+)</text>
        <dbReference type="Rhea" id="RHEA:15197"/>
        <dbReference type="Rhea" id="RHEA-COMP:12418"/>
        <dbReference type="Rhea" id="RHEA-COMP:12419"/>
        <dbReference type="ChEBI" id="CHEBI:15378"/>
        <dbReference type="ChEBI" id="CHEBI:57856"/>
        <dbReference type="ChEBI" id="CHEBI:59789"/>
        <dbReference type="ChEBI" id="CHEBI:90615"/>
        <dbReference type="ChEBI" id="CHEBI:90616"/>
        <dbReference type="EC" id="2.1.1.72"/>
    </reaction>
</comment>
<evidence type="ECO:0000313" key="8">
    <source>
        <dbReference type="EMBL" id="RUL86995.1"/>
    </source>
</evidence>
<dbReference type="GO" id="GO:0032259">
    <property type="term" value="P:methylation"/>
    <property type="evidence" value="ECO:0007669"/>
    <property type="project" value="UniProtKB-KW"/>
</dbReference>
<dbReference type="PANTHER" id="PTHR33841:SF5">
    <property type="entry name" value="DNA METHYLASE (MODIFICATION METHYLASE) (METHYLTRANSFERASE)-RELATED"/>
    <property type="match status" value="1"/>
</dbReference>
<evidence type="ECO:0000256" key="4">
    <source>
        <dbReference type="ARBA" id="ARBA00022679"/>
    </source>
</evidence>
<accession>A0A432MIG2</accession>
<dbReference type="Pfam" id="PF07669">
    <property type="entry name" value="Eco57I"/>
    <property type="match status" value="1"/>
</dbReference>
<dbReference type="GO" id="GO:0003676">
    <property type="term" value="F:nucleic acid binding"/>
    <property type="evidence" value="ECO:0007669"/>
    <property type="project" value="InterPro"/>
</dbReference>
<evidence type="ECO:0000313" key="9">
    <source>
        <dbReference type="Proteomes" id="UP000280296"/>
    </source>
</evidence>
<dbReference type="InterPro" id="IPR050953">
    <property type="entry name" value="N4_N6_ade-DNA_methylase"/>
</dbReference>
<dbReference type="OrthoDB" id="249114at2"/>
<keyword evidence="3" id="KW-0489">Methyltransferase</keyword>
<comment type="similarity">
    <text evidence="1">Belongs to the N(4)/N(6)-methyltransferase family.</text>
</comment>
<dbReference type="InterPro" id="IPR029063">
    <property type="entry name" value="SAM-dependent_MTases_sf"/>
</dbReference>
<evidence type="ECO:0000256" key="6">
    <source>
        <dbReference type="ARBA" id="ARBA00047942"/>
    </source>
</evidence>
<name>A0A432MIG2_9BACT</name>
<dbReference type="GO" id="GO:0009007">
    <property type="term" value="F:site-specific DNA-methyltransferase (adenine-specific) activity"/>
    <property type="evidence" value="ECO:0007669"/>
    <property type="project" value="UniProtKB-EC"/>
</dbReference>
<dbReference type="Proteomes" id="UP000280296">
    <property type="component" value="Unassembled WGS sequence"/>
</dbReference>
<keyword evidence="4" id="KW-0808">Transferase</keyword>
<dbReference type="InterPro" id="IPR011639">
    <property type="entry name" value="MethylTrfase_TaqI-like_dom"/>
</dbReference>
<reference evidence="8 9" key="2">
    <citation type="submission" date="2019-01" db="EMBL/GenBank/DDBJ databases">
        <title>Tautonia sociabilis, a novel thermotolerant planctomycete of Isosphaeraceae family, isolated from a 4000 m deep subterranean habitat.</title>
        <authorList>
            <person name="Kovaleva O.L."/>
            <person name="Elcheninov A.G."/>
            <person name="Van Heerden E."/>
            <person name="Toshchakov S.V."/>
            <person name="Novikov A."/>
            <person name="Bonch-Osmolovskaya E.A."/>
            <person name="Kublanov I.V."/>
        </authorList>
    </citation>
    <scope>NUCLEOTIDE SEQUENCE [LARGE SCALE GENOMIC DNA]</scope>
    <source>
        <strain evidence="8 9">GM2012</strain>
    </source>
</reference>
<dbReference type="EC" id="2.1.1.72" evidence="2"/>
<dbReference type="SUPFAM" id="SSF53335">
    <property type="entry name" value="S-adenosyl-L-methionine-dependent methyltransferases"/>
    <property type="match status" value="1"/>
</dbReference>
<evidence type="ECO:0000256" key="2">
    <source>
        <dbReference type="ARBA" id="ARBA00011900"/>
    </source>
</evidence>
<evidence type="ECO:0000259" key="7">
    <source>
        <dbReference type="Pfam" id="PF07669"/>
    </source>
</evidence>
<reference evidence="8 9" key="1">
    <citation type="submission" date="2018-12" db="EMBL/GenBank/DDBJ databases">
        <authorList>
            <person name="Toschakov S.V."/>
        </authorList>
    </citation>
    <scope>NUCLEOTIDE SEQUENCE [LARGE SCALE GENOMIC DNA]</scope>
    <source>
        <strain evidence="8 9">GM2012</strain>
    </source>
</reference>
<evidence type="ECO:0000256" key="5">
    <source>
        <dbReference type="ARBA" id="ARBA00022691"/>
    </source>
</evidence>
<dbReference type="PRINTS" id="PR00507">
    <property type="entry name" value="N12N6MTFRASE"/>
</dbReference>
<keyword evidence="9" id="KW-1185">Reference proteome</keyword>
<proteinExistence type="inferred from homology"/>
<dbReference type="GO" id="GO:0006304">
    <property type="term" value="P:DNA modification"/>
    <property type="evidence" value="ECO:0007669"/>
    <property type="project" value="InterPro"/>
</dbReference>
<evidence type="ECO:0000256" key="3">
    <source>
        <dbReference type="ARBA" id="ARBA00022603"/>
    </source>
</evidence>